<sequence>MFPNSLKTRSQPAELATTLRILIAKRTRTFRPDGCLVLMPLHTDTSSTSVFYPSEHINSRMSVSFMKAEGIRFHPQYPLAYTFDNVEEPDSCQSADILRETAIPLAWMPRRASGSTPGALYIR</sequence>
<proteinExistence type="predicted"/>
<comment type="caution">
    <text evidence="1">The sequence shown here is derived from an EMBL/GenBank/DDBJ whole genome shotgun (WGS) entry which is preliminary data.</text>
</comment>
<evidence type="ECO:0000313" key="1">
    <source>
        <dbReference type="EMBL" id="KAL0948753.1"/>
    </source>
</evidence>
<protein>
    <submittedName>
        <fullName evidence="1">Uncharacterized protein</fullName>
    </submittedName>
</protein>
<gene>
    <name evidence="1" type="ORF">HGRIS_014943</name>
</gene>
<accession>A0ABR3IZK9</accession>
<keyword evidence="2" id="KW-1185">Reference proteome</keyword>
<dbReference type="EMBL" id="JASNQZ010000012">
    <property type="protein sequence ID" value="KAL0948753.1"/>
    <property type="molecule type" value="Genomic_DNA"/>
</dbReference>
<organism evidence="1 2">
    <name type="scientific">Hohenbuehelia grisea</name>
    <dbReference type="NCBI Taxonomy" id="104357"/>
    <lineage>
        <taxon>Eukaryota</taxon>
        <taxon>Fungi</taxon>
        <taxon>Dikarya</taxon>
        <taxon>Basidiomycota</taxon>
        <taxon>Agaricomycotina</taxon>
        <taxon>Agaricomycetes</taxon>
        <taxon>Agaricomycetidae</taxon>
        <taxon>Agaricales</taxon>
        <taxon>Pleurotineae</taxon>
        <taxon>Pleurotaceae</taxon>
        <taxon>Hohenbuehelia</taxon>
    </lineage>
</organism>
<reference evidence="2" key="1">
    <citation type="submission" date="2024-06" db="EMBL/GenBank/DDBJ databases">
        <title>Multi-omics analyses provide insights into the biosynthesis of the anticancer antibiotic pleurotin in Hohenbuehelia grisea.</title>
        <authorList>
            <person name="Weaver J.A."/>
            <person name="Alberti F."/>
        </authorList>
    </citation>
    <scope>NUCLEOTIDE SEQUENCE [LARGE SCALE GENOMIC DNA]</scope>
    <source>
        <strain evidence="2">T-177</strain>
    </source>
</reference>
<evidence type="ECO:0000313" key="2">
    <source>
        <dbReference type="Proteomes" id="UP001556367"/>
    </source>
</evidence>
<dbReference type="Proteomes" id="UP001556367">
    <property type="component" value="Unassembled WGS sequence"/>
</dbReference>
<name>A0ABR3IZK9_9AGAR</name>